<reference evidence="2 3" key="1">
    <citation type="submission" date="2014-12" db="EMBL/GenBank/DDBJ databases">
        <title>Draft genome sequences of 29 type strains of Enterococci.</title>
        <authorList>
            <person name="Zhong Z."/>
            <person name="Sun Z."/>
            <person name="Liu W."/>
            <person name="Zhang W."/>
            <person name="Zhang H."/>
        </authorList>
    </citation>
    <scope>NUCLEOTIDE SEQUENCE [LARGE SCALE GENOMIC DNA]</scope>
    <source>
        <strain evidence="2 3">DSM 17029</strain>
    </source>
</reference>
<keyword evidence="1" id="KW-1133">Transmembrane helix</keyword>
<evidence type="ECO:0000256" key="1">
    <source>
        <dbReference type="SAM" id="Phobius"/>
    </source>
</evidence>
<accession>A0A1L8RFS8</accession>
<dbReference type="STRING" id="214095.RU97_GL001949"/>
<keyword evidence="1" id="KW-0812">Transmembrane</keyword>
<sequence>MIKGFWKIQVSFGVWVLLYIGALYAATGVGMGFKLDDNQLLGYVLCLISVVLLIASCFWRQASQQVLFAGLLTGLSLLLLASIVFNWVSFNEAFWYFILFTFVVPWVVVGYGLGFIVRSKKQLQKDKFKI</sequence>
<evidence type="ECO:0000313" key="3">
    <source>
        <dbReference type="Proteomes" id="UP000181884"/>
    </source>
</evidence>
<feature type="transmembrane region" description="Helical" evidence="1">
    <location>
        <begin position="40"/>
        <end position="59"/>
    </location>
</feature>
<dbReference type="AlphaFoldDB" id="A0A1L8RFS8"/>
<dbReference type="RefSeq" id="WP_067394467.1">
    <property type="nucleotide sequence ID" value="NZ_JXKH01000004.1"/>
</dbReference>
<evidence type="ECO:0000313" key="2">
    <source>
        <dbReference type="EMBL" id="OJG18552.1"/>
    </source>
</evidence>
<dbReference type="EMBL" id="JXKH01000004">
    <property type="protein sequence ID" value="OJG18552.1"/>
    <property type="molecule type" value="Genomic_DNA"/>
</dbReference>
<keyword evidence="3" id="KW-1185">Reference proteome</keyword>
<organism evidence="2 3">
    <name type="scientific">Enterococcus canis</name>
    <dbReference type="NCBI Taxonomy" id="214095"/>
    <lineage>
        <taxon>Bacteria</taxon>
        <taxon>Bacillati</taxon>
        <taxon>Bacillota</taxon>
        <taxon>Bacilli</taxon>
        <taxon>Lactobacillales</taxon>
        <taxon>Enterococcaceae</taxon>
        <taxon>Enterococcus</taxon>
    </lineage>
</organism>
<dbReference type="Proteomes" id="UP000181884">
    <property type="component" value="Unassembled WGS sequence"/>
</dbReference>
<feature type="transmembrane region" description="Helical" evidence="1">
    <location>
        <begin position="12"/>
        <end position="34"/>
    </location>
</feature>
<proteinExistence type="predicted"/>
<protein>
    <submittedName>
        <fullName evidence="2">Membrane protein</fullName>
    </submittedName>
</protein>
<comment type="caution">
    <text evidence="2">The sequence shown here is derived from an EMBL/GenBank/DDBJ whole genome shotgun (WGS) entry which is preliminary data.</text>
</comment>
<feature type="transmembrane region" description="Helical" evidence="1">
    <location>
        <begin position="66"/>
        <end position="88"/>
    </location>
</feature>
<keyword evidence="1" id="KW-0472">Membrane</keyword>
<gene>
    <name evidence="2" type="ORF">RU97_GL001949</name>
</gene>
<name>A0A1L8RFS8_9ENTE</name>
<feature type="transmembrane region" description="Helical" evidence="1">
    <location>
        <begin position="94"/>
        <end position="117"/>
    </location>
</feature>